<comment type="pathway">
    <text evidence="1 2">Cofactor biosynthesis; coenzyme A biosynthesis; CoA from (R)-pantothenate: step 3/5.</text>
</comment>
<evidence type="ECO:0000256" key="1">
    <source>
        <dbReference type="HAMAP-Rule" id="MF_02225"/>
    </source>
</evidence>
<feature type="binding site" evidence="1">
    <location>
        <position position="322"/>
    </location>
    <ligand>
        <name>CTP</name>
        <dbReference type="ChEBI" id="CHEBI:37563"/>
    </ligand>
</feature>
<dbReference type="GO" id="GO:0015941">
    <property type="term" value="P:pantothenate catabolic process"/>
    <property type="evidence" value="ECO:0007669"/>
    <property type="project" value="InterPro"/>
</dbReference>
<gene>
    <name evidence="1 5" type="primary">coaBC</name>
    <name evidence="5" type="ORF">CW740_10360</name>
</gene>
<dbReference type="PANTHER" id="PTHR14359:SF6">
    <property type="entry name" value="PHOSPHOPANTOTHENOYLCYSTEINE DECARBOXYLASE"/>
    <property type="match status" value="1"/>
</dbReference>
<dbReference type="Proteomes" id="UP000232693">
    <property type="component" value="Chromosome"/>
</dbReference>
<dbReference type="GO" id="GO:0010181">
    <property type="term" value="F:FMN binding"/>
    <property type="evidence" value="ECO:0007669"/>
    <property type="project" value="UniProtKB-UniRule"/>
</dbReference>
<dbReference type="PANTHER" id="PTHR14359">
    <property type="entry name" value="HOMO-OLIGOMERIC FLAVIN CONTAINING CYS DECARBOXYLASE FAMILY"/>
    <property type="match status" value="1"/>
</dbReference>
<feature type="binding site" evidence="1">
    <location>
        <position position="278"/>
    </location>
    <ligand>
        <name>CTP</name>
        <dbReference type="ChEBI" id="CHEBI:37563"/>
    </ligand>
</feature>
<dbReference type="OrthoDB" id="9802554at2"/>
<dbReference type="InterPro" id="IPR035929">
    <property type="entry name" value="CoaB-like_sf"/>
</dbReference>
<dbReference type="Pfam" id="PF04127">
    <property type="entry name" value="DFP"/>
    <property type="match status" value="1"/>
</dbReference>
<comment type="cofactor">
    <cofactor evidence="1">
        <name>FMN</name>
        <dbReference type="ChEBI" id="CHEBI:58210"/>
    </cofactor>
    <text evidence="1">Binds 1 FMN per subunit.</text>
</comment>
<dbReference type="AlphaFoldDB" id="A0A2K9APS2"/>
<dbReference type="InterPro" id="IPR007085">
    <property type="entry name" value="DNA/pantothenate-metab_flavo_C"/>
</dbReference>
<keyword evidence="1" id="KW-0479">Metal-binding</keyword>
<feature type="domain" description="DNA/pantothenate metabolism flavoprotein C-terminal" evidence="4">
    <location>
        <begin position="185"/>
        <end position="393"/>
    </location>
</feature>
<protein>
    <recommendedName>
        <fullName evidence="1">Coenzyme A biosynthesis bifunctional protein CoaBC</fullName>
    </recommendedName>
    <alternativeName>
        <fullName evidence="1">DNA/pantothenate metabolism flavoprotein</fullName>
    </alternativeName>
    <alternativeName>
        <fullName evidence="1">Phosphopantothenoylcysteine synthetase/decarboxylase</fullName>
        <shortName evidence="1">PPCS-PPCDC</shortName>
    </alternativeName>
    <domain>
        <recommendedName>
            <fullName evidence="1">Phosphopantothenoylcysteine decarboxylase</fullName>
            <shortName evidence="1">PPC decarboxylase</shortName>
            <shortName evidence="1">PPC-DC</shortName>
            <ecNumber evidence="1">4.1.1.36</ecNumber>
        </recommendedName>
        <alternativeName>
            <fullName evidence="1">CoaC</fullName>
        </alternativeName>
    </domain>
    <domain>
        <recommendedName>
            <fullName evidence="1">Phosphopantothenate--cysteine ligase</fullName>
            <ecNumber evidence="1">6.3.2.5</ecNumber>
        </recommendedName>
        <alternativeName>
            <fullName evidence="1">CoaB</fullName>
        </alternativeName>
        <alternativeName>
            <fullName evidence="1">Phosphopantothenoylcysteine synthetase</fullName>
            <shortName evidence="1">PPC synthetase</shortName>
            <shortName evidence="1">PPC-S</shortName>
        </alternativeName>
    </domain>
</protein>
<keyword evidence="6" id="KW-1185">Reference proteome</keyword>
<comment type="function">
    <text evidence="2">Catalyzes two steps in the biosynthesis of coenzyme A. In the first step cysteine is conjugated to 4'-phosphopantothenate to form 4-phosphopantothenoylcysteine, in the latter compound is decarboxylated to form 4'-phosphopantotheine.</text>
</comment>
<dbReference type="SUPFAM" id="SSF52507">
    <property type="entry name" value="Homo-oligomeric flavin-containing Cys decarboxylases, HFCD"/>
    <property type="match status" value="1"/>
</dbReference>
<comment type="cofactor">
    <cofactor evidence="1">
        <name>Mg(2+)</name>
        <dbReference type="ChEBI" id="CHEBI:18420"/>
    </cofactor>
</comment>
<keyword evidence="1 2" id="KW-0288">FMN</keyword>
<feature type="domain" description="Flavoprotein" evidence="3">
    <location>
        <begin position="6"/>
        <end position="179"/>
    </location>
</feature>
<proteinExistence type="inferred from homology"/>
<dbReference type="RefSeq" id="WP_106647427.1">
    <property type="nucleotide sequence ID" value="NZ_BMGO01000001.1"/>
</dbReference>
<evidence type="ECO:0000259" key="4">
    <source>
        <dbReference type="Pfam" id="PF04127"/>
    </source>
</evidence>
<dbReference type="Pfam" id="PF02441">
    <property type="entry name" value="Flavoprotein"/>
    <property type="match status" value="1"/>
</dbReference>
<dbReference type="InterPro" id="IPR005252">
    <property type="entry name" value="CoaBC"/>
</dbReference>
<feature type="binding site" evidence="1">
    <location>
        <begin position="305"/>
        <end position="308"/>
    </location>
    <ligand>
        <name>CTP</name>
        <dbReference type="ChEBI" id="CHEBI:37563"/>
    </ligand>
</feature>
<feature type="binding site" evidence="1">
    <location>
        <position position="340"/>
    </location>
    <ligand>
        <name>CTP</name>
        <dbReference type="ChEBI" id="CHEBI:37563"/>
    </ligand>
</feature>
<dbReference type="Gene3D" id="3.40.50.1950">
    <property type="entry name" value="Flavin prenyltransferase-like"/>
    <property type="match status" value="1"/>
</dbReference>
<evidence type="ECO:0000313" key="5">
    <source>
        <dbReference type="EMBL" id="AUD79622.1"/>
    </source>
</evidence>
<feature type="binding site" evidence="1">
    <location>
        <position position="288"/>
    </location>
    <ligand>
        <name>CTP</name>
        <dbReference type="ChEBI" id="CHEBI:37563"/>
    </ligand>
</feature>
<dbReference type="NCBIfam" id="TIGR00521">
    <property type="entry name" value="coaBC_dfp"/>
    <property type="match status" value="1"/>
</dbReference>
<keyword evidence="1 2" id="KW-0436">Ligase</keyword>
<feature type="region of interest" description="Phosphopantothenoylcysteine decarboxylase" evidence="1">
    <location>
        <begin position="1"/>
        <end position="189"/>
    </location>
</feature>
<comment type="catalytic activity">
    <reaction evidence="1 2">
        <text>(R)-4'-phosphopantothenate + L-cysteine + CTP = N-[(R)-4-phosphopantothenoyl]-L-cysteine + CMP + diphosphate + H(+)</text>
        <dbReference type="Rhea" id="RHEA:19397"/>
        <dbReference type="ChEBI" id="CHEBI:10986"/>
        <dbReference type="ChEBI" id="CHEBI:15378"/>
        <dbReference type="ChEBI" id="CHEBI:33019"/>
        <dbReference type="ChEBI" id="CHEBI:35235"/>
        <dbReference type="ChEBI" id="CHEBI:37563"/>
        <dbReference type="ChEBI" id="CHEBI:59458"/>
        <dbReference type="ChEBI" id="CHEBI:60377"/>
        <dbReference type="EC" id="6.3.2.5"/>
    </reaction>
</comment>
<name>A0A2K9APS2_9GAMM</name>
<dbReference type="HAMAP" id="MF_02225">
    <property type="entry name" value="CoaBC"/>
    <property type="match status" value="1"/>
</dbReference>
<comment type="caution">
    <text evidence="1">Lacks conserved residue(s) required for the propagation of feature annotation.</text>
</comment>
<dbReference type="GO" id="GO:0015937">
    <property type="term" value="P:coenzyme A biosynthetic process"/>
    <property type="evidence" value="ECO:0007669"/>
    <property type="project" value="UniProtKB-UniRule"/>
</dbReference>
<organism evidence="5 6">
    <name type="scientific">Kangiella profundi</name>
    <dbReference type="NCBI Taxonomy" id="1561924"/>
    <lineage>
        <taxon>Bacteria</taxon>
        <taxon>Pseudomonadati</taxon>
        <taxon>Pseudomonadota</taxon>
        <taxon>Gammaproteobacteria</taxon>
        <taxon>Kangiellales</taxon>
        <taxon>Kangiellaceae</taxon>
        <taxon>Kangiella</taxon>
    </lineage>
</organism>
<keyword evidence="1 2" id="KW-0456">Lyase</keyword>
<keyword evidence="1 2" id="KW-0285">Flavoprotein</keyword>
<comment type="pathway">
    <text evidence="1 2">Cofactor biosynthesis; coenzyme A biosynthesis; CoA from (R)-pantothenate: step 2/5.</text>
</comment>
<accession>A0A2K9APS2</accession>
<comment type="function">
    <text evidence="1">Catalyzes two sequential steps in the biosynthesis of coenzyme A. In the first step cysteine is conjugated to 4'-phosphopantothenate to form 4-phosphopantothenoylcysteine. In the second step the latter compound is decarboxylated to form 4'-phosphopantotheine.</text>
</comment>
<dbReference type="EMBL" id="CP025120">
    <property type="protein sequence ID" value="AUD79622.1"/>
    <property type="molecule type" value="Genomic_DNA"/>
</dbReference>
<evidence type="ECO:0000259" key="3">
    <source>
        <dbReference type="Pfam" id="PF02441"/>
    </source>
</evidence>
<dbReference type="SUPFAM" id="SSF102645">
    <property type="entry name" value="CoaB-like"/>
    <property type="match status" value="1"/>
</dbReference>
<comment type="similarity">
    <text evidence="1 2">In the N-terminal section; belongs to the HFCD (homo-oligomeric flavin containing Cys decarboxylase) superfamily.</text>
</comment>
<dbReference type="GO" id="GO:0004632">
    <property type="term" value="F:phosphopantothenate--cysteine ligase activity"/>
    <property type="evidence" value="ECO:0007669"/>
    <property type="project" value="UniProtKB-UniRule"/>
</dbReference>
<comment type="catalytic activity">
    <reaction evidence="1 2">
        <text>N-[(R)-4-phosphopantothenoyl]-L-cysteine + H(+) = (R)-4'-phosphopantetheine + CO2</text>
        <dbReference type="Rhea" id="RHEA:16793"/>
        <dbReference type="ChEBI" id="CHEBI:15378"/>
        <dbReference type="ChEBI" id="CHEBI:16526"/>
        <dbReference type="ChEBI" id="CHEBI:59458"/>
        <dbReference type="ChEBI" id="CHEBI:61723"/>
        <dbReference type="EC" id="4.1.1.36"/>
    </reaction>
</comment>
<keyword evidence="1 2" id="KW-0210">Decarboxylase</keyword>
<dbReference type="InterPro" id="IPR036551">
    <property type="entry name" value="Flavin_trans-like"/>
</dbReference>
<evidence type="ECO:0000313" key="6">
    <source>
        <dbReference type="Proteomes" id="UP000232693"/>
    </source>
</evidence>
<dbReference type="KEGG" id="kpd:CW740_10360"/>
<evidence type="ECO:0000256" key="2">
    <source>
        <dbReference type="RuleBase" id="RU364078"/>
    </source>
</evidence>
<feature type="binding site" evidence="1">
    <location>
        <position position="336"/>
    </location>
    <ligand>
        <name>CTP</name>
        <dbReference type="ChEBI" id="CHEBI:37563"/>
    </ligand>
</feature>
<feature type="region of interest" description="Phosphopantothenate--cysteine ligase" evidence="1">
    <location>
        <begin position="190"/>
        <end position="399"/>
    </location>
</feature>
<dbReference type="Gene3D" id="3.40.50.10300">
    <property type="entry name" value="CoaB-like"/>
    <property type="match status" value="1"/>
</dbReference>
<dbReference type="EC" id="4.1.1.36" evidence="1"/>
<sequence>MKLQGKKVLLGITGGIAAYKSAELCRNLKKAGAEVRVVMTKGAQAFITPLTLQALSGNPVHHDLLDPNAEAAMGHIELARWSDFVVIAPASADFMARLNAGMADDLLTTLCLATASPIAVAPAMNQQMWANPATQQNVQQLMQKGIDIWGPEAGDQACGDVGPGRMLEPSDLLNRIDDHFNDKPLNGQRWLITAGPTVEPIDPVRYLANRSSGKMGFAIAEAAARAGAEVTLVTGPVNLITSNAIKRIDVQTAQQMFEAVQSQFKGVDTFVACAAVSDYRPKVTAQQKLKKQSDDGLTIELTQNPDILKWAAEQNTAFCVGFAAETNNIEEYAEAKMNKKGINVICANDVSRKDIGFSSDNNEVSVYYKKDGALQVQHLGPALKSVIAQQLVSFLPGIK</sequence>
<keyword evidence="1" id="KW-0460">Magnesium</keyword>
<dbReference type="GO" id="GO:0046872">
    <property type="term" value="F:metal ion binding"/>
    <property type="evidence" value="ECO:0007669"/>
    <property type="project" value="UniProtKB-KW"/>
</dbReference>
<dbReference type="UniPathway" id="UPA00241">
    <property type="reaction ID" value="UER00353"/>
</dbReference>
<dbReference type="EC" id="6.3.2.5" evidence="1"/>
<dbReference type="GO" id="GO:0004633">
    <property type="term" value="F:phosphopantothenoylcysteine decarboxylase activity"/>
    <property type="evidence" value="ECO:0007669"/>
    <property type="project" value="UniProtKB-UniRule"/>
</dbReference>
<dbReference type="GO" id="GO:0071513">
    <property type="term" value="C:phosphopantothenoylcysteine decarboxylase complex"/>
    <property type="evidence" value="ECO:0007669"/>
    <property type="project" value="TreeGrafter"/>
</dbReference>
<dbReference type="InterPro" id="IPR003382">
    <property type="entry name" value="Flavoprotein"/>
</dbReference>
<comment type="similarity">
    <text evidence="1 2">In the C-terminal section; belongs to the PPC synthetase family.</text>
</comment>
<reference evidence="5 6" key="1">
    <citation type="submission" date="2017-12" db="EMBL/GenBank/DDBJ databases">
        <title>Kangiella profundi FT102 completed genome.</title>
        <authorList>
            <person name="Xu J."/>
            <person name="Wang J."/>
            <person name="Lu Y."/>
        </authorList>
    </citation>
    <scope>NUCLEOTIDE SEQUENCE [LARGE SCALE GENOMIC DNA]</scope>
    <source>
        <strain evidence="5 6">FT102</strain>
    </source>
</reference>
<keyword evidence="1" id="KW-0511">Multifunctional enzyme</keyword>
<feature type="active site" description="Proton donor" evidence="1">
    <location>
        <position position="158"/>
    </location>
</feature>